<dbReference type="SUPFAM" id="SSF56317">
    <property type="entry name" value="Carbon-nitrogen hydrolase"/>
    <property type="match status" value="1"/>
</dbReference>
<dbReference type="AlphaFoldDB" id="A0A2V4BCD6"/>
<gene>
    <name evidence="2" type="ORF">BAY60_12555</name>
</gene>
<dbReference type="RefSeq" id="WP_112281282.1">
    <property type="nucleotide sequence ID" value="NZ_MASW01000002.1"/>
</dbReference>
<dbReference type="Proteomes" id="UP000249915">
    <property type="component" value="Unassembled WGS sequence"/>
</dbReference>
<comment type="caution">
    <text evidence="2">The sequence shown here is derived from an EMBL/GenBank/DDBJ whole genome shotgun (WGS) entry which is preliminary data.</text>
</comment>
<dbReference type="OrthoDB" id="9811121at2"/>
<dbReference type="PROSITE" id="PS50263">
    <property type="entry name" value="CN_HYDROLASE"/>
    <property type="match status" value="1"/>
</dbReference>
<keyword evidence="3" id="KW-1185">Reference proteome</keyword>
<name>A0A2V4BCD6_9PSEU</name>
<keyword evidence="2" id="KW-0808">Transferase</keyword>
<dbReference type="PROSITE" id="PS01227">
    <property type="entry name" value="UPF0012"/>
    <property type="match status" value="1"/>
</dbReference>
<dbReference type="Pfam" id="PF00795">
    <property type="entry name" value="CN_hydrolase"/>
    <property type="match status" value="1"/>
</dbReference>
<dbReference type="PANTHER" id="PTHR23088">
    <property type="entry name" value="NITRILASE-RELATED"/>
    <property type="match status" value="1"/>
</dbReference>
<proteinExistence type="inferred from homology"/>
<sequence>MLRVALCQLTSSADPEENLRLVRDWVAKAAGEGARVVVFPEATMARFGVRLAPLAQPVDGPWARAVADIAAEHDVLVVAGMFTPDGDRVRNTLLVTGLGEHRGYDKIHLYDAFGFRESDTVAGGSELVTVDVDGVTLGVATCYDVRFPELFQALADRGASAVALPASWGAGEGKREQWELLVRARALDSGTWVLACGQADPTASGVEVNPKAPTGIGYSTVADPFGNVPAQLGAAPDLLVADLDPAVAEKSRKATAVLANRVLGRS</sequence>
<dbReference type="GO" id="GO:0016746">
    <property type="term" value="F:acyltransferase activity"/>
    <property type="evidence" value="ECO:0007669"/>
    <property type="project" value="UniProtKB-KW"/>
</dbReference>
<reference evidence="2 3" key="1">
    <citation type="submission" date="2016-07" db="EMBL/GenBank/DDBJ databases">
        <title>Draft genome sequence of Prauserella muralis DSM 45305, isolated from a mould-covered wall in an indoor environment.</title>
        <authorList>
            <person name="Ruckert C."/>
            <person name="Albersmeier A."/>
            <person name="Jiang C.-L."/>
            <person name="Jiang Y."/>
            <person name="Kalinowski J."/>
            <person name="Schneider O."/>
            <person name="Winkler A."/>
            <person name="Zotchev S.B."/>
        </authorList>
    </citation>
    <scope>NUCLEOTIDE SEQUENCE [LARGE SCALE GENOMIC DNA]</scope>
    <source>
        <strain evidence="2 3">DSM 45305</strain>
    </source>
</reference>
<accession>A0A2V4BCD6</accession>
<dbReference type="InterPro" id="IPR001110">
    <property type="entry name" value="UPF0012_CS"/>
</dbReference>
<keyword evidence="2" id="KW-0012">Acyltransferase</keyword>
<comment type="similarity">
    <text evidence="1">Belongs to the carbon-nitrogen hydrolase superfamily. NIT1/NIT2 family.</text>
</comment>
<evidence type="ECO:0000256" key="1">
    <source>
        <dbReference type="ARBA" id="ARBA00010613"/>
    </source>
</evidence>
<organism evidence="2 3">
    <name type="scientific">Prauserella muralis</name>
    <dbReference type="NCBI Taxonomy" id="588067"/>
    <lineage>
        <taxon>Bacteria</taxon>
        <taxon>Bacillati</taxon>
        <taxon>Actinomycetota</taxon>
        <taxon>Actinomycetes</taxon>
        <taxon>Pseudonocardiales</taxon>
        <taxon>Pseudonocardiaceae</taxon>
        <taxon>Prauserella</taxon>
    </lineage>
</organism>
<dbReference type="PANTHER" id="PTHR23088:SF27">
    <property type="entry name" value="DEAMINATED GLUTATHIONE AMIDASE"/>
    <property type="match status" value="1"/>
</dbReference>
<dbReference type="InterPro" id="IPR003010">
    <property type="entry name" value="C-N_Hydrolase"/>
</dbReference>
<dbReference type="Gene3D" id="3.60.110.10">
    <property type="entry name" value="Carbon-nitrogen hydrolase"/>
    <property type="match status" value="1"/>
</dbReference>
<evidence type="ECO:0000313" key="2">
    <source>
        <dbReference type="EMBL" id="PXY27279.1"/>
    </source>
</evidence>
<dbReference type="CDD" id="cd07581">
    <property type="entry name" value="nitrilase_3"/>
    <property type="match status" value="1"/>
</dbReference>
<evidence type="ECO:0000313" key="3">
    <source>
        <dbReference type="Proteomes" id="UP000249915"/>
    </source>
</evidence>
<dbReference type="EMBL" id="MASW01000002">
    <property type="protein sequence ID" value="PXY27279.1"/>
    <property type="molecule type" value="Genomic_DNA"/>
</dbReference>
<protein>
    <submittedName>
        <fullName evidence="2">Acyltransferase</fullName>
    </submittedName>
</protein>
<dbReference type="InterPro" id="IPR036526">
    <property type="entry name" value="C-N_Hydrolase_sf"/>
</dbReference>